<gene>
    <name evidence="2" type="ORF">M0811_02047</name>
</gene>
<feature type="region of interest" description="Disordered" evidence="1">
    <location>
        <begin position="65"/>
        <end position="86"/>
    </location>
</feature>
<protein>
    <submittedName>
        <fullName evidence="2">Uncharacterized protein</fullName>
    </submittedName>
</protein>
<evidence type="ECO:0000313" key="2">
    <source>
        <dbReference type="EMBL" id="KAJ5069477.1"/>
    </source>
</evidence>
<evidence type="ECO:0000313" key="3">
    <source>
        <dbReference type="Proteomes" id="UP001149090"/>
    </source>
</evidence>
<keyword evidence="3" id="KW-1185">Reference proteome</keyword>
<sequence length="97" mass="11417">MCLENLAFNISLFANIAFKRFPKDVHPVSGFSFLDFMSSITISPDHNIIMREFYLKKHLHTQNRDLKTKQSKSVMNNPRRSHGELSISKHKTWREII</sequence>
<reference evidence="2" key="1">
    <citation type="submission" date="2022-10" db="EMBL/GenBank/DDBJ databases">
        <title>Novel sulphate-reducing endosymbionts in the free-living metamonad Anaeramoeba.</title>
        <authorList>
            <person name="Jerlstrom-Hultqvist J."/>
            <person name="Cepicka I."/>
            <person name="Gallot-Lavallee L."/>
            <person name="Salas-Leiva D."/>
            <person name="Curtis B.A."/>
            <person name="Zahonova K."/>
            <person name="Pipaliya S."/>
            <person name="Dacks J."/>
            <person name="Roger A.J."/>
        </authorList>
    </citation>
    <scope>NUCLEOTIDE SEQUENCE</scope>
    <source>
        <strain evidence="2">BMAN</strain>
    </source>
</reference>
<name>A0A9Q0R6V9_ANAIG</name>
<evidence type="ECO:0000256" key="1">
    <source>
        <dbReference type="SAM" id="MobiDB-lite"/>
    </source>
</evidence>
<dbReference type="EMBL" id="JAPDFW010000103">
    <property type="protein sequence ID" value="KAJ5069477.1"/>
    <property type="molecule type" value="Genomic_DNA"/>
</dbReference>
<accession>A0A9Q0R6V9</accession>
<dbReference type="Proteomes" id="UP001149090">
    <property type="component" value="Unassembled WGS sequence"/>
</dbReference>
<dbReference type="AlphaFoldDB" id="A0A9Q0R6V9"/>
<proteinExistence type="predicted"/>
<organism evidence="2 3">
    <name type="scientific">Anaeramoeba ignava</name>
    <name type="common">Anaerobic marine amoeba</name>
    <dbReference type="NCBI Taxonomy" id="1746090"/>
    <lineage>
        <taxon>Eukaryota</taxon>
        <taxon>Metamonada</taxon>
        <taxon>Anaeramoebidae</taxon>
        <taxon>Anaeramoeba</taxon>
    </lineage>
</organism>
<comment type="caution">
    <text evidence="2">The sequence shown here is derived from an EMBL/GenBank/DDBJ whole genome shotgun (WGS) entry which is preliminary data.</text>
</comment>